<dbReference type="Proteomes" id="UP000308705">
    <property type="component" value="Unassembled WGS sequence"/>
</dbReference>
<dbReference type="Gene3D" id="3.40.50.300">
    <property type="entry name" value="P-loop containing nucleotide triphosphate hydrolases"/>
    <property type="match status" value="1"/>
</dbReference>
<dbReference type="Gene3D" id="3.40.50.1000">
    <property type="entry name" value="HAD superfamily/HAD-like"/>
    <property type="match status" value="1"/>
</dbReference>
<dbReference type="GO" id="GO:0016301">
    <property type="term" value="F:kinase activity"/>
    <property type="evidence" value="ECO:0007669"/>
    <property type="project" value="UniProtKB-KW"/>
</dbReference>
<dbReference type="RefSeq" id="WP_137250247.1">
    <property type="nucleotide sequence ID" value="NZ_SZQA01000033.1"/>
</dbReference>
<keyword evidence="2" id="KW-0418">Kinase</keyword>
<organism evidence="2 3">
    <name type="scientific">Herbidospora galbida</name>
    <dbReference type="NCBI Taxonomy" id="2575442"/>
    <lineage>
        <taxon>Bacteria</taxon>
        <taxon>Bacillati</taxon>
        <taxon>Actinomycetota</taxon>
        <taxon>Actinomycetes</taxon>
        <taxon>Streptosporangiales</taxon>
        <taxon>Streptosporangiaceae</taxon>
        <taxon>Herbidospora</taxon>
    </lineage>
</organism>
<dbReference type="InterPro" id="IPR056782">
    <property type="entry name" value="HAD_PNKP"/>
</dbReference>
<dbReference type="SUPFAM" id="SSF56784">
    <property type="entry name" value="HAD-like"/>
    <property type="match status" value="1"/>
</dbReference>
<evidence type="ECO:0000259" key="1">
    <source>
        <dbReference type="Pfam" id="PF25109"/>
    </source>
</evidence>
<protein>
    <submittedName>
        <fullName evidence="2">5'-hydroxyl kinase</fullName>
    </submittedName>
</protein>
<dbReference type="InterPro" id="IPR036412">
    <property type="entry name" value="HAD-like_sf"/>
</dbReference>
<sequence>MITLVILRGIQGSGKSTWAHGWVSEDVQHRARVNRDDIRAMAHSGYHGDVERRVIFLRDAIISDLLGRGVSVVVDDTNLPSRTVRELKALAKRHKAEVRIVDLTHIPLEVCIARDAARPNPVGGPTIRDYHDRYVRGKGSPLPVPELPWEPAPDLLHYYLADESKPQAYIVDIDGTVALRGDRSPFDMTRVVEDRPNWPVIRVLNDLYRTGNDLIFVSGRDDSCQRETWTWLVEHLDFEPIALHMRKHGDFRTDWIVKSEIFDNEIRNHYNILGVFDDRDQVVQMWRTLGLTCFQVAEGNF</sequence>
<dbReference type="InterPro" id="IPR023214">
    <property type="entry name" value="HAD_sf"/>
</dbReference>
<reference evidence="2 3" key="1">
    <citation type="submission" date="2019-04" db="EMBL/GenBank/DDBJ databases">
        <title>Herbidospora sp. NEAU-GS14.nov., a novel actinomycete isolated from soil.</title>
        <authorList>
            <person name="Han L."/>
        </authorList>
    </citation>
    <scope>NUCLEOTIDE SEQUENCE [LARGE SCALE GENOMIC DNA]</scope>
    <source>
        <strain evidence="2 3">NEAU-GS14</strain>
    </source>
</reference>
<feature type="domain" description="Polynucleotide kinase PNKP phosphatase" evidence="1">
    <location>
        <begin position="166"/>
        <end position="301"/>
    </location>
</feature>
<keyword evidence="2" id="KW-0808">Transferase</keyword>
<keyword evidence="3" id="KW-1185">Reference proteome</keyword>
<dbReference type="AlphaFoldDB" id="A0A4V5UYG2"/>
<dbReference type="OrthoDB" id="7592866at2"/>
<dbReference type="Pfam" id="PF13671">
    <property type="entry name" value="AAA_33"/>
    <property type="match status" value="1"/>
</dbReference>
<gene>
    <name evidence="2" type="ORF">FDA94_29045</name>
</gene>
<accession>A0A4V5UYG2</accession>
<proteinExistence type="predicted"/>
<dbReference type="InterPro" id="IPR027417">
    <property type="entry name" value="P-loop_NTPase"/>
</dbReference>
<dbReference type="Pfam" id="PF25109">
    <property type="entry name" value="HAD_PNKP"/>
    <property type="match status" value="1"/>
</dbReference>
<name>A0A4V5UYG2_9ACTN</name>
<comment type="caution">
    <text evidence="2">The sequence shown here is derived from an EMBL/GenBank/DDBJ whole genome shotgun (WGS) entry which is preliminary data.</text>
</comment>
<evidence type="ECO:0000313" key="3">
    <source>
        <dbReference type="Proteomes" id="UP000308705"/>
    </source>
</evidence>
<evidence type="ECO:0000313" key="2">
    <source>
        <dbReference type="EMBL" id="TKK84663.1"/>
    </source>
</evidence>
<dbReference type="EMBL" id="SZQA01000033">
    <property type="protein sequence ID" value="TKK84663.1"/>
    <property type="molecule type" value="Genomic_DNA"/>
</dbReference>
<dbReference type="SUPFAM" id="SSF52540">
    <property type="entry name" value="P-loop containing nucleoside triphosphate hydrolases"/>
    <property type="match status" value="1"/>
</dbReference>